<proteinExistence type="inferred from homology"/>
<evidence type="ECO:0000256" key="4">
    <source>
        <dbReference type="ARBA" id="ARBA00009461"/>
    </source>
</evidence>
<dbReference type="EMBL" id="JADGIZ020000041">
    <property type="protein sequence ID" value="KAL2913787.1"/>
    <property type="molecule type" value="Genomic_DNA"/>
</dbReference>
<evidence type="ECO:0000256" key="5">
    <source>
        <dbReference type="ARBA" id="ARBA00015162"/>
    </source>
</evidence>
<comment type="function">
    <text evidence="1">May be involved in a process influencing telomere capping.</text>
</comment>
<sequence length="337" mass="36471">MTIPIPRNKFGGYEDMLNLSQASAADADGDASGQDVHAETLALTLPASMGAPSTISSATATPSLPSGRAAPHPIVLIDSDDEGASTDSLELADDGTELAPCPIDPNCTARMRVPPTAALQKAIEEYRRCERRFARGRIQREQLMQARLRVCRLHASEVSVIPRGIEQGYPAEIDLRRVRERVEAMRSVFVDILRGRVASPFLEATLASFRNLGVWKAQANETRFSRLSKLQCGYYGWKGGNIIFKTIQALFRGPNAELRKSTTEPQSVVDYIQNVLVPEAALRLIAGDYAIDLSSPSGMRRARGIMDDSAEFGACVNGSVSDSDDSGSASESGHESE</sequence>
<dbReference type="Pfam" id="PF14474">
    <property type="entry name" value="RTC4"/>
    <property type="match status" value="1"/>
</dbReference>
<accession>A0ABR4N2Q9</accession>
<feature type="compositionally biased region" description="Low complexity" evidence="8">
    <location>
        <begin position="318"/>
        <end position="331"/>
    </location>
</feature>
<keyword evidence="6" id="KW-0963">Cytoplasm</keyword>
<organism evidence="10 11">
    <name type="scientific">Polyrhizophydium stewartii</name>
    <dbReference type="NCBI Taxonomy" id="2732419"/>
    <lineage>
        <taxon>Eukaryota</taxon>
        <taxon>Fungi</taxon>
        <taxon>Fungi incertae sedis</taxon>
        <taxon>Chytridiomycota</taxon>
        <taxon>Chytridiomycota incertae sedis</taxon>
        <taxon>Chytridiomycetes</taxon>
        <taxon>Rhizophydiales</taxon>
        <taxon>Rhizophydiales incertae sedis</taxon>
        <taxon>Polyrhizophydium</taxon>
    </lineage>
</organism>
<keyword evidence="11" id="KW-1185">Reference proteome</keyword>
<evidence type="ECO:0000256" key="3">
    <source>
        <dbReference type="ARBA" id="ARBA00004496"/>
    </source>
</evidence>
<comment type="caution">
    <text evidence="10">The sequence shown here is derived from an EMBL/GenBank/DDBJ whole genome shotgun (WGS) entry which is preliminary data.</text>
</comment>
<dbReference type="Proteomes" id="UP001527925">
    <property type="component" value="Unassembled WGS sequence"/>
</dbReference>
<feature type="domain" description="Restriction of telomere capping protein 4 C-terminal" evidence="9">
    <location>
        <begin position="192"/>
        <end position="319"/>
    </location>
</feature>
<evidence type="ECO:0000256" key="2">
    <source>
        <dbReference type="ARBA" id="ARBA00004123"/>
    </source>
</evidence>
<gene>
    <name evidence="10" type="ORF">HK105_206666</name>
</gene>
<comment type="similarity">
    <text evidence="4">Belongs to the RTC4 family.</text>
</comment>
<dbReference type="InterPro" id="IPR028094">
    <property type="entry name" value="RTC4_C"/>
</dbReference>
<evidence type="ECO:0000256" key="1">
    <source>
        <dbReference type="ARBA" id="ARBA00002738"/>
    </source>
</evidence>
<evidence type="ECO:0000313" key="10">
    <source>
        <dbReference type="EMBL" id="KAL2913787.1"/>
    </source>
</evidence>
<comment type="subcellular location">
    <subcellularLocation>
        <location evidence="3">Cytoplasm</location>
    </subcellularLocation>
    <subcellularLocation>
        <location evidence="2">Nucleus</location>
    </subcellularLocation>
</comment>
<feature type="region of interest" description="Disordered" evidence="8">
    <location>
        <begin position="316"/>
        <end position="337"/>
    </location>
</feature>
<evidence type="ECO:0000256" key="8">
    <source>
        <dbReference type="SAM" id="MobiDB-lite"/>
    </source>
</evidence>
<evidence type="ECO:0000256" key="6">
    <source>
        <dbReference type="ARBA" id="ARBA00022490"/>
    </source>
</evidence>
<feature type="compositionally biased region" description="Low complexity" evidence="8">
    <location>
        <begin position="51"/>
        <end position="66"/>
    </location>
</feature>
<dbReference type="SMART" id="SM01312">
    <property type="entry name" value="RTC4"/>
    <property type="match status" value="1"/>
</dbReference>
<dbReference type="InterPro" id="IPR039024">
    <property type="entry name" value="RTC4"/>
</dbReference>
<evidence type="ECO:0000256" key="7">
    <source>
        <dbReference type="ARBA" id="ARBA00023242"/>
    </source>
</evidence>
<evidence type="ECO:0000313" key="11">
    <source>
        <dbReference type="Proteomes" id="UP001527925"/>
    </source>
</evidence>
<dbReference type="PANTHER" id="PTHR41391">
    <property type="entry name" value="RESTRICTION OF TELOMERE CAPPING PROTEIN 4"/>
    <property type="match status" value="1"/>
</dbReference>
<keyword evidence="7" id="KW-0539">Nucleus</keyword>
<feature type="region of interest" description="Disordered" evidence="8">
    <location>
        <begin position="51"/>
        <end position="73"/>
    </location>
</feature>
<name>A0ABR4N2Q9_9FUNG</name>
<dbReference type="PANTHER" id="PTHR41391:SF1">
    <property type="entry name" value="RESTRICTION OF TELOMERE CAPPING PROTEIN 4"/>
    <property type="match status" value="1"/>
</dbReference>
<protein>
    <recommendedName>
        <fullName evidence="5">Restriction of telomere capping protein 4</fullName>
    </recommendedName>
</protein>
<evidence type="ECO:0000259" key="9">
    <source>
        <dbReference type="SMART" id="SM01312"/>
    </source>
</evidence>
<reference evidence="10 11" key="1">
    <citation type="submission" date="2023-09" db="EMBL/GenBank/DDBJ databases">
        <title>Pangenome analysis of Batrachochytrium dendrobatidis and related Chytrids.</title>
        <authorList>
            <person name="Yacoub M.N."/>
            <person name="Stajich J.E."/>
            <person name="James T.Y."/>
        </authorList>
    </citation>
    <scope>NUCLEOTIDE SEQUENCE [LARGE SCALE GENOMIC DNA]</scope>
    <source>
        <strain evidence="10 11">JEL0888</strain>
    </source>
</reference>